<dbReference type="Pfam" id="PF00069">
    <property type="entry name" value="Pkinase"/>
    <property type="match status" value="2"/>
</dbReference>
<dbReference type="Gene3D" id="1.10.510.10">
    <property type="entry name" value="Transferase(Phosphotransferase) domain 1"/>
    <property type="match status" value="2"/>
</dbReference>
<dbReference type="Gene3D" id="3.30.200.20">
    <property type="entry name" value="Phosphorylase Kinase, domain 1"/>
    <property type="match status" value="1"/>
</dbReference>
<keyword evidence="4 9" id="KW-0418">Kinase</keyword>
<feature type="domain" description="Protein kinase" evidence="8">
    <location>
        <begin position="42"/>
        <end position="352"/>
    </location>
</feature>
<evidence type="ECO:0000256" key="4">
    <source>
        <dbReference type="ARBA" id="ARBA00022777"/>
    </source>
</evidence>
<evidence type="ECO:0000313" key="9">
    <source>
        <dbReference type="EMBL" id="KAF8819312.1"/>
    </source>
</evidence>
<organism evidence="9 10">
    <name type="scientific">Cardiosporidium cionae</name>
    <dbReference type="NCBI Taxonomy" id="476202"/>
    <lineage>
        <taxon>Eukaryota</taxon>
        <taxon>Sar</taxon>
        <taxon>Alveolata</taxon>
        <taxon>Apicomplexa</taxon>
        <taxon>Aconoidasida</taxon>
        <taxon>Nephromycida</taxon>
        <taxon>Cardiosporidium</taxon>
    </lineage>
</organism>
<evidence type="ECO:0000256" key="2">
    <source>
        <dbReference type="ARBA" id="ARBA00022679"/>
    </source>
</evidence>
<comment type="caution">
    <text evidence="9">The sequence shown here is derived from an EMBL/GenBank/DDBJ whole genome shotgun (WGS) entry which is preliminary data.</text>
</comment>
<evidence type="ECO:0000256" key="3">
    <source>
        <dbReference type="ARBA" id="ARBA00022741"/>
    </source>
</evidence>
<evidence type="ECO:0000256" key="5">
    <source>
        <dbReference type="ARBA" id="ARBA00022840"/>
    </source>
</evidence>
<dbReference type="Proteomes" id="UP000823046">
    <property type="component" value="Unassembled WGS sequence"/>
</dbReference>
<feature type="binding site" evidence="6">
    <location>
        <position position="71"/>
    </location>
    <ligand>
        <name>ATP</name>
        <dbReference type="ChEBI" id="CHEBI:30616"/>
    </ligand>
</feature>
<sequence length="572" mass="65595">MSGEFGMRRGFLHSSSRCSLLSLESAKPSPVPEGGKFCMENFAVQRLLGKGNFSEVFCVTDKNKNMDFALKIFNKDTVQRMKKVADVRMERHCLLKLNSQNHPNIIHMVDTFKDESSVYILYELANEGELWNIIKYGGCSYAPLARYYIAQLVNAVEYIHSKNIVHRDLKAENLVLNNGVLKLIDFGSALDLSDSSVREFTSSNDAAPSSTRGSTSVSYKMNPQEFTPSSNRYANAYIIMITFSHPMQTGFPHYVGTAQFMPPESIHNNDSGLHRDLWSLGCTIYQIITGYPPFQASTEWYVYNKILDGKLVFPPNFPPVAEDLVRRLTQYNPLERLGANNTFHCIKEHPYFEGIDFLVIHESPRPVINLQHLCFRRLSQKFRFLCDSLREKIQTEKKAKPEEASEHADDSSMAFSSRSSSFDTDSKISDSDQQQHIENEMGEIEKSVQDFSFSSSQSNVLSPQATQQFHNCRIDGISSTAASSRIAFQPDEQKVMRRYEESLERYTSEVLEKLVPSDWISKNSHLLQPQTLDHIKSFEFQSKNQLMQDSYEYEYAEEWFFRQKDKRTKSSS</sequence>
<dbReference type="PANTHER" id="PTHR24353:SF37">
    <property type="entry name" value="CAMP-DEPENDENT PROTEIN KINASE CATALYTIC SUBUNIT PRKX"/>
    <property type="match status" value="1"/>
</dbReference>
<proteinExistence type="predicted"/>
<dbReference type="InterPro" id="IPR000719">
    <property type="entry name" value="Prot_kinase_dom"/>
</dbReference>
<dbReference type="SMART" id="SM00220">
    <property type="entry name" value="S_TKc"/>
    <property type="match status" value="1"/>
</dbReference>
<keyword evidence="2" id="KW-0808">Transferase</keyword>
<dbReference type="GO" id="GO:0016301">
    <property type="term" value="F:kinase activity"/>
    <property type="evidence" value="ECO:0007669"/>
    <property type="project" value="UniProtKB-KW"/>
</dbReference>
<keyword evidence="5 6" id="KW-0067">ATP-binding</keyword>
<evidence type="ECO:0000313" key="10">
    <source>
        <dbReference type="Proteomes" id="UP000823046"/>
    </source>
</evidence>
<feature type="compositionally biased region" description="Basic and acidic residues" evidence="7">
    <location>
        <begin position="395"/>
        <end position="410"/>
    </location>
</feature>
<feature type="compositionally biased region" description="Basic and acidic residues" evidence="7">
    <location>
        <begin position="424"/>
        <end position="434"/>
    </location>
</feature>
<feature type="compositionally biased region" description="Low complexity" evidence="7">
    <location>
        <begin position="411"/>
        <end position="423"/>
    </location>
</feature>
<keyword evidence="10" id="KW-1185">Reference proteome</keyword>
<evidence type="ECO:0000256" key="7">
    <source>
        <dbReference type="SAM" id="MobiDB-lite"/>
    </source>
</evidence>
<dbReference type="InterPro" id="IPR011009">
    <property type="entry name" value="Kinase-like_dom_sf"/>
</dbReference>
<evidence type="ECO:0000256" key="6">
    <source>
        <dbReference type="PROSITE-ProRule" id="PRU10141"/>
    </source>
</evidence>
<dbReference type="PANTHER" id="PTHR24353">
    <property type="entry name" value="CYCLIC NUCLEOTIDE-DEPENDENT PROTEIN KINASE"/>
    <property type="match status" value="1"/>
</dbReference>
<keyword evidence="1" id="KW-0723">Serine/threonine-protein kinase</keyword>
<evidence type="ECO:0000256" key="1">
    <source>
        <dbReference type="ARBA" id="ARBA00022527"/>
    </source>
</evidence>
<gene>
    <name evidence="9" type="ORF">IE077_004230</name>
</gene>
<dbReference type="PROSITE" id="PS00108">
    <property type="entry name" value="PROTEIN_KINASE_ST"/>
    <property type="match status" value="1"/>
</dbReference>
<reference evidence="9 10" key="1">
    <citation type="journal article" date="2020" name="bioRxiv">
        <title>Metabolic contributions of an alphaproteobacterial endosymbiont in the apicomplexan Cardiosporidium cionae.</title>
        <authorList>
            <person name="Hunter E.S."/>
            <person name="Paight C.J."/>
            <person name="Lane C.E."/>
        </authorList>
    </citation>
    <scope>NUCLEOTIDE SEQUENCE [LARGE SCALE GENOMIC DNA]</scope>
    <source>
        <strain evidence="9">ESH_2018</strain>
    </source>
</reference>
<dbReference type="PROSITE" id="PS00107">
    <property type="entry name" value="PROTEIN_KINASE_ATP"/>
    <property type="match status" value="1"/>
</dbReference>
<dbReference type="InterPro" id="IPR017441">
    <property type="entry name" value="Protein_kinase_ATP_BS"/>
</dbReference>
<accession>A0ABQ7J5P6</accession>
<name>A0ABQ7J5P6_9APIC</name>
<dbReference type="SUPFAM" id="SSF56112">
    <property type="entry name" value="Protein kinase-like (PK-like)"/>
    <property type="match status" value="1"/>
</dbReference>
<evidence type="ECO:0000259" key="8">
    <source>
        <dbReference type="PROSITE" id="PS50011"/>
    </source>
</evidence>
<feature type="region of interest" description="Disordered" evidence="7">
    <location>
        <begin position="200"/>
        <end position="221"/>
    </location>
</feature>
<keyword evidence="3 6" id="KW-0547">Nucleotide-binding</keyword>
<dbReference type="PROSITE" id="PS50011">
    <property type="entry name" value="PROTEIN_KINASE_DOM"/>
    <property type="match status" value="1"/>
</dbReference>
<feature type="region of interest" description="Disordered" evidence="7">
    <location>
        <begin position="395"/>
        <end position="434"/>
    </location>
</feature>
<dbReference type="InterPro" id="IPR008271">
    <property type="entry name" value="Ser/Thr_kinase_AS"/>
</dbReference>
<protein>
    <submittedName>
        <fullName evidence="9">AGC kinase</fullName>
    </submittedName>
</protein>
<dbReference type="EMBL" id="JADAQX010000828">
    <property type="protein sequence ID" value="KAF8819312.1"/>
    <property type="molecule type" value="Genomic_DNA"/>
</dbReference>